<feature type="chain" id="PRO_5045710990" evidence="1">
    <location>
        <begin position="28"/>
        <end position="153"/>
    </location>
</feature>
<keyword evidence="1" id="KW-0732">Signal</keyword>
<evidence type="ECO:0000313" key="3">
    <source>
        <dbReference type="Proteomes" id="UP000177515"/>
    </source>
</evidence>
<evidence type="ECO:0000313" key="2">
    <source>
        <dbReference type="EMBL" id="AOZ08549.1"/>
    </source>
</evidence>
<organism evidence="2 3">
    <name type="scientific">Cupriavidus malaysiensis</name>
    <dbReference type="NCBI Taxonomy" id="367825"/>
    <lineage>
        <taxon>Bacteria</taxon>
        <taxon>Pseudomonadati</taxon>
        <taxon>Pseudomonadota</taxon>
        <taxon>Betaproteobacteria</taxon>
        <taxon>Burkholderiales</taxon>
        <taxon>Burkholderiaceae</taxon>
        <taxon>Cupriavidus</taxon>
    </lineage>
</organism>
<dbReference type="RefSeq" id="WP_071071175.1">
    <property type="nucleotide sequence ID" value="NZ_CP017755.1"/>
</dbReference>
<protein>
    <submittedName>
        <fullName evidence="2">Uncharacterized protein</fullName>
    </submittedName>
</protein>
<gene>
    <name evidence="2" type="ORF">BKK80_21625</name>
</gene>
<dbReference type="Proteomes" id="UP000177515">
    <property type="component" value="Chromosome 2"/>
</dbReference>
<feature type="signal peptide" evidence="1">
    <location>
        <begin position="1"/>
        <end position="27"/>
    </location>
</feature>
<reference evidence="2 3" key="1">
    <citation type="submission" date="2016-10" db="EMBL/GenBank/DDBJ databases">
        <title>Complete genome sequences of three Cupriavidus strains isolated from various Malaysian environments.</title>
        <authorList>
            <person name="Abdullah A.A.-A."/>
            <person name="Shafie N.A.H."/>
            <person name="Lau N.S."/>
        </authorList>
    </citation>
    <scope>NUCLEOTIDE SEQUENCE [LARGE SCALE GENOMIC DNA]</scope>
    <source>
        <strain evidence="2 3">USMAA1020</strain>
    </source>
</reference>
<dbReference type="EMBL" id="CP017755">
    <property type="protein sequence ID" value="AOZ08549.1"/>
    <property type="molecule type" value="Genomic_DNA"/>
</dbReference>
<name>A0ABM6FA47_9BURK</name>
<keyword evidence="3" id="KW-1185">Reference proteome</keyword>
<proteinExistence type="predicted"/>
<evidence type="ECO:0000256" key="1">
    <source>
        <dbReference type="SAM" id="SignalP"/>
    </source>
</evidence>
<sequence>MNGRRLCQIALACVAAAAMGGGGPALAAGHGGGGGGMHGGGGGMHGGGFHNGGGFHHDGFHRGHARVAFAVGGGWWGWPGWGWWGYPYDGWPDPYAYSGYYAPAAQYIEKGDDSDLASANAWWYRCDRPGGYYPYVKECPGGWQPVPARPPSP</sequence>
<accession>A0ABM6FA47</accession>